<dbReference type="Proteomes" id="UP000001471">
    <property type="component" value="Unassembled WGS sequence"/>
</dbReference>
<sequence>MGMDVKKCIELHNPIVSHASSKRYLELDDNLTFFIGLSAPNGLQLDTWEGIDEYEDSILLYKGTGMTLVVLFTVELTIKSALYAIRLMSPANECGVISMRFLELYLRSIESGKLVVDAKHPGFGDGHGLVTHGWRVSE</sequence>
<gene>
    <name evidence="1" type="ORF">PTRG_03805</name>
</gene>
<evidence type="ECO:0000313" key="1">
    <source>
        <dbReference type="EMBL" id="EDU46643.1"/>
    </source>
</evidence>
<dbReference type="STRING" id="426418.B2W307"/>
<reference evidence="2" key="1">
    <citation type="journal article" date="2013" name="G3 (Bethesda)">
        <title>Comparative genomics of a plant-pathogenic fungus, Pyrenophora tritici-repentis, reveals transduplication and the impact of repeat elements on pathogenicity and population divergence.</title>
        <authorList>
            <person name="Manning V.A."/>
            <person name="Pandelova I."/>
            <person name="Dhillon B."/>
            <person name="Wilhelm L.J."/>
            <person name="Goodwin S.B."/>
            <person name="Berlin A.M."/>
            <person name="Figueroa M."/>
            <person name="Freitag M."/>
            <person name="Hane J.K."/>
            <person name="Henrissat B."/>
            <person name="Holman W.H."/>
            <person name="Kodira C.D."/>
            <person name="Martin J."/>
            <person name="Oliver R.P."/>
            <person name="Robbertse B."/>
            <person name="Schackwitz W."/>
            <person name="Schwartz D.C."/>
            <person name="Spatafora J.W."/>
            <person name="Turgeon B.G."/>
            <person name="Yandava C."/>
            <person name="Young S."/>
            <person name="Zhou S."/>
            <person name="Zeng Q."/>
            <person name="Grigoriev I.V."/>
            <person name="Ma L.-J."/>
            <person name="Ciuffetti L.M."/>
        </authorList>
    </citation>
    <scope>NUCLEOTIDE SEQUENCE [LARGE SCALE GENOMIC DNA]</scope>
    <source>
        <strain evidence="2">Pt-1C-BFP</strain>
    </source>
</reference>
<dbReference type="InParanoid" id="B2W307"/>
<dbReference type="HOGENOM" id="CLU_1856325_0_0_1"/>
<protein>
    <submittedName>
        <fullName evidence="1">Uncharacterized protein</fullName>
    </submittedName>
</protein>
<dbReference type="EMBL" id="DS231617">
    <property type="protein sequence ID" value="EDU46643.1"/>
    <property type="molecule type" value="Genomic_DNA"/>
</dbReference>
<evidence type="ECO:0000313" key="2">
    <source>
        <dbReference type="Proteomes" id="UP000001471"/>
    </source>
</evidence>
<organism evidence="1 2">
    <name type="scientific">Pyrenophora tritici-repentis (strain Pt-1C-BFP)</name>
    <name type="common">Wheat tan spot fungus</name>
    <name type="synonym">Drechslera tritici-repentis</name>
    <dbReference type="NCBI Taxonomy" id="426418"/>
    <lineage>
        <taxon>Eukaryota</taxon>
        <taxon>Fungi</taxon>
        <taxon>Dikarya</taxon>
        <taxon>Ascomycota</taxon>
        <taxon>Pezizomycotina</taxon>
        <taxon>Dothideomycetes</taxon>
        <taxon>Pleosporomycetidae</taxon>
        <taxon>Pleosporales</taxon>
        <taxon>Pleosporineae</taxon>
        <taxon>Pleosporaceae</taxon>
        <taxon>Pyrenophora</taxon>
    </lineage>
</organism>
<name>B2W307_PYRTR</name>
<proteinExistence type="predicted"/>
<dbReference type="OrthoDB" id="3029470at2759"/>
<dbReference type="AlphaFoldDB" id="B2W307"/>
<accession>B2W307</accession>